<organism evidence="1">
    <name type="scientific">human gut metagenome</name>
    <dbReference type="NCBI Taxonomy" id="408170"/>
    <lineage>
        <taxon>unclassified sequences</taxon>
        <taxon>metagenomes</taxon>
        <taxon>organismal metagenomes</taxon>
    </lineage>
</organism>
<dbReference type="InterPro" id="IPR042206">
    <property type="entry name" value="CRISPR-assoc_Cas1_C"/>
</dbReference>
<reference evidence="1" key="1">
    <citation type="submission" date="2013-12" db="EMBL/GenBank/DDBJ databases">
        <title>A Varibaculum cambriense genome reconstructed from a premature infant gut community with otherwise low bacterial novelty that shifts toward anaerobic metabolism during the third week of life.</title>
        <authorList>
            <person name="Brown C.T."/>
            <person name="Sharon I."/>
            <person name="Thomas B.C."/>
            <person name="Castelle C.J."/>
            <person name="Morowitz M.J."/>
            <person name="Banfield J.F."/>
        </authorList>
    </citation>
    <scope>NUCLEOTIDE SEQUENCE</scope>
</reference>
<dbReference type="AlphaFoldDB" id="W1Y4P2"/>
<dbReference type="EMBL" id="AZMM01008266">
    <property type="protein sequence ID" value="ETJ37512.1"/>
    <property type="molecule type" value="Genomic_DNA"/>
</dbReference>
<name>W1Y4P2_9ZZZZ</name>
<comment type="caution">
    <text evidence="1">The sequence shown here is derived from an EMBL/GenBank/DDBJ whole genome shotgun (WGS) entry which is preliminary data.</text>
</comment>
<proteinExistence type="predicted"/>
<accession>W1Y4P2</accession>
<dbReference type="Gene3D" id="1.20.120.920">
    <property type="entry name" value="CRISPR-associated endonuclease Cas1, C-terminal domain"/>
    <property type="match status" value="1"/>
</dbReference>
<sequence length="70" mass="8428">MKLINNNLVSISDFTLNESTGGYYLSRKANNTFIKYYEEKIRSKNSYFKHAHFPMSFRYSILFNIYELVR</sequence>
<protein>
    <submittedName>
        <fullName evidence="1">CRISPR-associated protein cas1</fullName>
    </submittedName>
</protein>
<gene>
    <name evidence="1" type="ORF">Q604_UNBC08266G0001</name>
</gene>
<evidence type="ECO:0000313" key="1">
    <source>
        <dbReference type="EMBL" id="ETJ37512.1"/>
    </source>
</evidence>
<feature type="non-terminal residue" evidence="1">
    <location>
        <position position="70"/>
    </location>
</feature>